<evidence type="ECO:0000313" key="1">
    <source>
        <dbReference type="EMBL" id="RAM35687.1"/>
    </source>
</evidence>
<dbReference type="EMBL" id="QLNP01000099">
    <property type="protein sequence ID" value="RAM35687.1"/>
    <property type="molecule type" value="Genomic_DNA"/>
</dbReference>
<comment type="caution">
    <text evidence="1">The sequence shown here is derived from an EMBL/GenBank/DDBJ whole genome shotgun (WGS) entry which is preliminary data.</text>
</comment>
<name>A0A328HAS4_ARTGO</name>
<protein>
    <submittedName>
        <fullName evidence="1">Uncharacterized protein</fullName>
    </submittedName>
</protein>
<gene>
    <name evidence="1" type="ORF">DBZ45_18840</name>
</gene>
<proteinExistence type="predicted"/>
<organism evidence="1 2">
    <name type="scientific">Arthrobacter globiformis</name>
    <dbReference type="NCBI Taxonomy" id="1665"/>
    <lineage>
        <taxon>Bacteria</taxon>
        <taxon>Bacillati</taxon>
        <taxon>Actinomycetota</taxon>
        <taxon>Actinomycetes</taxon>
        <taxon>Micrococcales</taxon>
        <taxon>Micrococcaceae</taxon>
        <taxon>Arthrobacter</taxon>
    </lineage>
</organism>
<evidence type="ECO:0000313" key="2">
    <source>
        <dbReference type="Proteomes" id="UP000249166"/>
    </source>
</evidence>
<dbReference type="OrthoDB" id="4947997at2"/>
<sequence>MADRQLDQFLMEATASDDCSGFTLGPDPLYGLYTSWCHVTGAVPYLEEVFWEGMQGRLSPEPNGLRMKGPAAADYILASYPASV</sequence>
<dbReference type="Proteomes" id="UP000249166">
    <property type="component" value="Unassembled WGS sequence"/>
</dbReference>
<dbReference type="RefSeq" id="WP_111905368.1">
    <property type="nucleotide sequence ID" value="NZ_QLNP01000099.1"/>
</dbReference>
<dbReference type="AlphaFoldDB" id="A0A328HAS4"/>
<accession>A0A328HAS4</accession>
<reference evidence="1 2" key="1">
    <citation type="submission" date="2018-04" db="EMBL/GenBank/DDBJ databases">
        <title>Bacteria isolated from cave deposits of Manipur.</title>
        <authorList>
            <person name="Sahoo D."/>
            <person name="Sarangthem I."/>
            <person name="Nandeibam J."/>
        </authorList>
    </citation>
    <scope>NUCLEOTIDE SEQUENCE [LARGE SCALE GENOMIC DNA]</scope>
    <source>
        <strain evidence="2">mrc11</strain>
    </source>
</reference>